<keyword evidence="1" id="KW-0472">Membrane</keyword>
<keyword evidence="3" id="KW-1185">Reference proteome</keyword>
<feature type="transmembrane region" description="Helical" evidence="1">
    <location>
        <begin position="75"/>
        <end position="100"/>
    </location>
</feature>
<name>A0ABR6KZJ7_9HYPH</name>
<comment type="caution">
    <text evidence="2">The sequence shown here is derived from an EMBL/GenBank/DDBJ whole genome shotgun (WGS) entry which is preliminary data.</text>
</comment>
<gene>
    <name evidence="2" type="ORF">GGQ99_001071</name>
</gene>
<protein>
    <submittedName>
        <fullName evidence="2">Uncharacterized protein</fullName>
    </submittedName>
</protein>
<evidence type="ECO:0000313" key="3">
    <source>
        <dbReference type="Proteomes" id="UP000539538"/>
    </source>
</evidence>
<keyword evidence="1" id="KW-1133">Transmembrane helix</keyword>
<keyword evidence="1" id="KW-0812">Transmembrane</keyword>
<feature type="transmembrane region" description="Helical" evidence="1">
    <location>
        <begin position="36"/>
        <end position="54"/>
    </location>
</feature>
<organism evidence="2 3">
    <name type="scientific">Aminobacter niigataensis</name>
    <dbReference type="NCBI Taxonomy" id="83265"/>
    <lineage>
        <taxon>Bacteria</taxon>
        <taxon>Pseudomonadati</taxon>
        <taxon>Pseudomonadota</taxon>
        <taxon>Alphaproteobacteria</taxon>
        <taxon>Hyphomicrobiales</taxon>
        <taxon>Phyllobacteriaceae</taxon>
        <taxon>Aminobacter</taxon>
    </lineage>
</organism>
<proteinExistence type="predicted"/>
<accession>A0ABR6KZJ7</accession>
<dbReference type="RefSeq" id="WP_183261198.1">
    <property type="nucleotide sequence ID" value="NZ_BAAAVZ010000008.1"/>
</dbReference>
<reference evidence="2 3" key="1">
    <citation type="submission" date="2020-08" db="EMBL/GenBank/DDBJ databases">
        <title>Genomic Encyclopedia of Type Strains, Phase IV (KMG-IV): sequencing the most valuable type-strain genomes for metagenomic binning, comparative biology and taxonomic classification.</title>
        <authorList>
            <person name="Goeker M."/>
        </authorList>
    </citation>
    <scope>NUCLEOTIDE SEQUENCE [LARGE SCALE GENOMIC DNA]</scope>
    <source>
        <strain evidence="2 3">DSM 7050</strain>
    </source>
</reference>
<sequence length="110" mass="12387">MTDKVVQKRVVSGIFVAIPFLLVLTFDHVWNQPDAAFVAGWLMLALLPLLAVAYQCALSLARSLRLSTADRSLDTVFWIVFLVLPSVLWGTIWVCSYLWYLLTAPHLLVP</sequence>
<feature type="transmembrane region" description="Helical" evidence="1">
    <location>
        <begin position="12"/>
        <end position="30"/>
    </location>
</feature>
<evidence type="ECO:0000313" key="2">
    <source>
        <dbReference type="EMBL" id="MBB4649349.1"/>
    </source>
</evidence>
<dbReference type="Proteomes" id="UP000539538">
    <property type="component" value="Unassembled WGS sequence"/>
</dbReference>
<dbReference type="EMBL" id="JACHOT010000001">
    <property type="protein sequence ID" value="MBB4649349.1"/>
    <property type="molecule type" value="Genomic_DNA"/>
</dbReference>
<evidence type="ECO:0000256" key="1">
    <source>
        <dbReference type="SAM" id="Phobius"/>
    </source>
</evidence>